<dbReference type="AlphaFoldDB" id="A0A835LE32"/>
<protein>
    <recommendedName>
        <fullName evidence="1">RNase H type-1 domain-containing protein</fullName>
    </recommendedName>
</protein>
<proteinExistence type="predicted"/>
<accession>A0A835LE32</accession>
<dbReference type="InterPro" id="IPR012337">
    <property type="entry name" value="RNaseH-like_sf"/>
</dbReference>
<dbReference type="Pfam" id="PF13456">
    <property type="entry name" value="RVT_3"/>
    <property type="match status" value="1"/>
</dbReference>
<sequence length="92" mass="9771">MTVKLNVDGASSGNPGPAGVGCRNASGGFEFVYSSNIGIATNFIAECTTIQEGIETALNRGKTAIWVESDSTTAVAAFNFDKIPWQLKGRWR</sequence>
<dbReference type="CDD" id="cd06222">
    <property type="entry name" value="RNase_H_like"/>
    <property type="match status" value="1"/>
</dbReference>
<dbReference type="GO" id="GO:0003676">
    <property type="term" value="F:nucleic acid binding"/>
    <property type="evidence" value="ECO:0007669"/>
    <property type="project" value="InterPro"/>
</dbReference>
<comment type="caution">
    <text evidence="2">The sequence shown here is derived from an EMBL/GenBank/DDBJ whole genome shotgun (WGS) entry which is preliminary data.</text>
</comment>
<evidence type="ECO:0000259" key="1">
    <source>
        <dbReference type="PROSITE" id="PS50879"/>
    </source>
</evidence>
<reference evidence="2 3" key="1">
    <citation type="submission" date="2020-10" db="EMBL/GenBank/DDBJ databases">
        <title>The Coptis chinensis genome and diversification of protoberbering-type alkaloids.</title>
        <authorList>
            <person name="Wang B."/>
            <person name="Shu S."/>
            <person name="Song C."/>
            <person name="Liu Y."/>
        </authorList>
    </citation>
    <scope>NUCLEOTIDE SEQUENCE [LARGE SCALE GENOMIC DNA]</scope>
    <source>
        <strain evidence="2">HL-2020</strain>
        <tissue evidence="2">Leaf</tissue>
    </source>
</reference>
<dbReference type="PANTHER" id="PTHR47723">
    <property type="entry name" value="OS05G0353850 PROTEIN"/>
    <property type="match status" value="1"/>
</dbReference>
<dbReference type="InterPro" id="IPR002156">
    <property type="entry name" value="RNaseH_domain"/>
</dbReference>
<evidence type="ECO:0000313" key="2">
    <source>
        <dbReference type="EMBL" id="KAF9592133.1"/>
    </source>
</evidence>
<dbReference type="InterPro" id="IPR053151">
    <property type="entry name" value="RNase_H-like"/>
</dbReference>
<keyword evidence="3" id="KW-1185">Reference proteome</keyword>
<dbReference type="Proteomes" id="UP000631114">
    <property type="component" value="Unassembled WGS sequence"/>
</dbReference>
<dbReference type="InterPro" id="IPR044730">
    <property type="entry name" value="RNase_H-like_dom_plant"/>
</dbReference>
<gene>
    <name evidence="2" type="ORF">IFM89_012562</name>
</gene>
<dbReference type="PROSITE" id="PS51257">
    <property type="entry name" value="PROKAR_LIPOPROTEIN"/>
    <property type="match status" value="1"/>
</dbReference>
<dbReference type="InterPro" id="IPR036397">
    <property type="entry name" value="RNaseH_sf"/>
</dbReference>
<dbReference type="PROSITE" id="PS50879">
    <property type="entry name" value="RNASE_H_1"/>
    <property type="match status" value="1"/>
</dbReference>
<dbReference type="EMBL" id="JADFTS010000008">
    <property type="protein sequence ID" value="KAF9592133.1"/>
    <property type="molecule type" value="Genomic_DNA"/>
</dbReference>
<organism evidence="2 3">
    <name type="scientific">Coptis chinensis</name>
    <dbReference type="NCBI Taxonomy" id="261450"/>
    <lineage>
        <taxon>Eukaryota</taxon>
        <taxon>Viridiplantae</taxon>
        <taxon>Streptophyta</taxon>
        <taxon>Embryophyta</taxon>
        <taxon>Tracheophyta</taxon>
        <taxon>Spermatophyta</taxon>
        <taxon>Magnoliopsida</taxon>
        <taxon>Ranunculales</taxon>
        <taxon>Ranunculaceae</taxon>
        <taxon>Coptidoideae</taxon>
        <taxon>Coptis</taxon>
    </lineage>
</organism>
<evidence type="ECO:0000313" key="3">
    <source>
        <dbReference type="Proteomes" id="UP000631114"/>
    </source>
</evidence>
<dbReference type="SUPFAM" id="SSF53098">
    <property type="entry name" value="Ribonuclease H-like"/>
    <property type="match status" value="1"/>
</dbReference>
<dbReference type="OrthoDB" id="1752183at2759"/>
<feature type="domain" description="RNase H type-1" evidence="1">
    <location>
        <begin position="1"/>
        <end position="92"/>
    </location>
</feature>
<dbReference type="PANTHER" id="PTHR47723:SF19">
    <property type="entry name" value="POLYNUCLEOTIDYL TRANSFERASE, RIBONUCLEASE H-LIKE SUPERFAMILY PROTEIN"/>
    <property type="match status" value="1"/>
</dbReference>
<name>A0A835LE32_9MAGN</name>
<dbReference type="GO" id="GO:0004523">
    <property type="term" value="F:RNA-DNA hybrid ribonuclease activity"/>
    <property type="evidence" value="ECO:0007669"/>
    <property type="project" value="InterPro"/>
</dbReference>
<dbReference type="Gene3D" id="3.30.420.10">
    <property type="entry name" value="Ribonuclease H-like superfamily/Ribonuclease H"/>
    <property type="match status" value="1"/>
</dbReference>